<gene>
    <name evidence="7" type="primary">SIAH1</name>
    <name evidence="7" type="ORF">EVAR_19680_1</name>
</gene>
<feature type="region of interest" description="Disordered" evidence="5">
    <location>
        <begin position="186"/>
        <end position="210"/>
    </location>
</feature>
<dbReference type="GO" id="GO:0061630">
    <property type="term" value="F:ubiquitin protein ligase activity"/>
    <property type="evidence" value="ECO:0007669"/>
    <property type="project" value="TreeGrafter"/>
</dbReference>
<dbReference type="InterPro" id="IPR004162">
    <property type="entry name" value="SINA-like_animal"/>
</dbReference>
<dbReference type="Pfam" id="PF21361">
    <property type="entry name" value="Sina_ZnF"/>
    <property type="match status" value="1"/>
</dbReference>
<dbReference type="PANTHER" id="PTHR45877:SF2">
    <property type="entry name" value="E3 UBIQUITIN-PROTEIN LIGASE SINA-RELATED"/>
    <property type="match status" value="1"/>
</dbReference>
<dbReference type="UniPathway" id="UPA00143"/>
<evidence type="ECO:0000256" key="2">
    <source>
        <dbReference type="ARBA" id="ARBA00022771"/>
    </source>
</evidence>
<dbReference type="GO" id="GO:0005737">
    <property type="term" value="C:cytoplasm"/>
    <property type="evidence" value="ECO:0007669"/>
    <property type="project" value="TreeGrafter"/>
</dbReference>
<proteinExistence type="predicted"/>
<dbReference type="GO" id="GO:0031624">
    <property type="term" value="F:ubiquitin conjugating enzyme binding"/>
    <property type="evidence" value="ECO:0007669"/>
    <property type="project" value="TreeGrafter"/>
</dbReference>
<accession>A0A4C1V1Y7</accession>
<dbReference type="SUPFAM" id="SSF57850">
    <property type="entry name" value="RING/U-box"/>
    <property type="match status" value="1"/>
</dbReference>
<dbReference type="PANTHER" id="PTHR45877">
    <property type="entry name" value="E3 UBIQUITIN-PROTEIN LIGASE SIAH2"/>
    <property type="match status" value="1"/>
</dbReference>
<sequence>MIFTDTLSARSHLPSCLCENNCYFQSRLSPSDGAPSAEDRICQAGHTFDCNPDFTSIFDPSSVLHFGPGPACNSVLIRFYSRPFRNSLSHPAFNPDFATSHNSTLRGWVHAPPSHVVSADLALEEEVIEVVADDVNDNVAVNTANQSTPVPPEDVSTLHTEQSANKRSESLWESLLCPCCSGINVSSSSSVSEPLESSQFTQGGRSRPLETSELTKVSEINQSLLRLLECPVCLEFMEPPMSQCRRGHLVCSSCRARIISCPICRTAFSSVRNRAMEAVSEIVRYPCRHGCGRETRLRRRETHEANCANRTYSCPVVSCSEHTRYPHSELQLHYQDKHASLLRQGESQTFTLKLNQEHNEQWLLKAHNELFHVGIDITMNSWSLFLSALWRIGLRDRCIVGFGAQLHTLNMLSWARNKRK</sequence>
<protein>
    <submittedName>
        <fullName evidence="7">E3 ubiquitin-protein ligase SIAH1</fullName>
    </submittedName>
</protein>
<dbReference type="InterPro" id="IPR001841">
    <property type="entry name" value="Znf_RING"/>
</dbReference>
<feature type="compositionally biased region" description="Low complexity" evidence="5">
    <location>
        <begin position="186"/>
        <end position="198"/>
    </location>
</feature>
<organism evidence="7 8">
    <name type="scientific">Eumeta variegata</name>
    <name type="common">Bagworm moth</name>
    <name type="synonym">Eumeta japonica</name>
    <dbReference type="NCBI Taxonomy" id="151549"/>
    <lineage>
        <taxon>Eukaryota</taxon>
        <taxon>Metazoa</taxon>
        <taxon>Ecdysozoa</taxon>
        <taxon>Arthropoda</taxon>
        <taxon>Hexapoda</taxon>
        <taxon>Insecta</taxon>
        <taxon>Pterygota</taxon>
        <taxon>Neoptera</taxon>
        <taxon>Endopterygota</taxon>
        <taxon>Lepidoptera</taxon>
        <taxon>Glossata</taxon>
        <taxon>Ditrysia</taxon>
        <taxon>Tineoidea</taxon>
        <taxon>Psychidae</taxon>
        <taxon>Oiketicinae</taxon>
        <taxon>Eumeta</taxon>
    </lineage>
</organism>
<dbReference type="SUPFAM" id="SSF49599">
    <property type="entry name" value="TRAF domain-like"/>
    <property type="match status" value="1"/>
</dbReference>
<evidence type="ECO:0000313" key="8">
    <source>
        <dbReference type="Proteomes" id="UP000299102"/>
    </source>
</evidence>
<dbReference type="STRING" id="151549.A0A4C1V1Y7"/>
<dbReference type="GO" id="GO:0043161">
    <property type="term" value="P:proteasome-mediated ubiquitin-dependent protein catabolic process"/>
    <property type="evidence" value="ECO:0007669"/>
    <property type="project" value="TreeGrafter"/>
</dbReference>
<name>A0A4C1V1Y7_EUMVA</name>
<keyword evidence="8" id="KW-1185">Reference proteome</keyword>
<evidence type="ECO:0000256" key="5">
    <source>
        <dbReference type="SAM" id="MobiDB-lite"/>
    </source>
</evidence>
<evidence type="ECO:0000256" key="4">
    <source>
        <dbReference type="PROSITE-ProRule" id="PRU00175"/>
    </source>
</evidence>
<dbReference type="AlphaFoldDB" id="A0A4C1V1Y7"/>
<dbReference type="Proteomes" id="UP000299102">
    <property type="component" value="Unassembled WGS sequence"/>
</dbReference>
<dbReference type="Gene3D" id="3.30.40.10">
    <property type="entry name" value="Zinc/RING finger domain, C3HC4 (zinc finger)"/>
    <property type="match status" value="2"/>
</dbReference>
<dbReference type="InterPro" id="IPR049548">
    <property type="entry name" value="Sina-like_RING"/>
</dbReference>
<dbReference type="OrthoDB" id="941555at2759"/>
<dbReference type="InterPro" id="IPR013083">
    <property type="entry name" value="Znf_RING/FYVE/PHD"/>
</dbReference>
<dbReference type="EMBL" id="BGZK01000265">
    <property type="protein sequence ID" value="GBP32828.1"/>
    <property type="molecule type" value="Genomic_DNA"/>
</dbReference>
<dbReference type="GO" id="GO:0008270">
    <property type="term" value="F:zinc ion binding"/>
    <property type="evidence" value="ECO:0007669"/>
    <property type="project" value="UniProtKB-KW"/>
</dbReference>
<keyword evidence="3" id="KW-0862">Zinc</keyword>
<dbReference type="Pfam" id="PF21362">
    <property type="entry name" value="Sina_RING"/>
    <property type="match status" value="1"/>
</dbReference>
<evidence type="ECO:0000256" key="1">
    <source>
        <dbReference type="ARBA" id="ARBA00022723"/>
    </source>
</evidence>
<evidence type="ECO:0000256" key="3">
    <source>
        <dbReference type="ARBA" id="ARBA00022833"/>
    </source>
</evidence>
<dbReference type="GO" id="GO:0016567">
    <property type="term" value="P:protein ubiquitination"/>
    <property type="evidence" value="ECO:0007669"/>
    <property type="project" value="UniProtKB-UniPathway"/>
</dbReference>
<keyword evidence="2 4" id="KW-0863">Zinc-finger</keyword>
<comment type="caution">
    <text evidence="7">The sequence shown here is derived from an EMBL/GenBank/DDBJ whole genome shotgun (WGS) entry which is preliminary data.</text>
</comment>
<feature type="domain" description="RING-type" evidence="6">
    <location>
        <begin position="230"/>
        <end position="265"/>
    </location>
</feature>
<reference evidence="7 8" key="1">
    <citation type="journal article" date="2019" name="Commun. Biol.">
        <title>The bagworm genome reveals a unique fibroin gene that provides high tensile strength.</title>
        <authorList>
            <person name="Kono N."/>
            <person name="Nakamura H."/>
            <person name="Ohtoshi R."/>
            <person name="Tomita M."/>
            <person name="Numata K."/>
            <person name="Arakawa K."/>
        </authorList>
    </citation>
    <scope>NUCLEOTIDE SEQUENCE [LARGE SCALE GENOMIC DNA]</scope>
</reference>
<evidence type="ECO:0000313" key="7">
    <source>
        <dbReference type="EMBL" id="GBP32828.1"/>
    </source>
</evidence>
<evidence type="ECO:0000259" key="6">
    <source>
        <dbReference type="PROSITE" id="PS50089"/>
    </source>
</evidence>
<keyword evidence="1" id="KW-0479">Metal-binding</keyword>
<dbReference type="PROSITE" id="PS50089">
    <property type="entry name" value="ZF_RING_2"/>
    <property type="match status" value="1"/>
</dbReference>